<name>X0XS25_9ZZZZ</name>
<accession>X0XS25</accession>
<feature type="non-terminal residue" evidence="1">
    <location>
        <position position="1"/>
    </location>
</feature>
<proteinExistence type="predicted"/>
<dbReference type="EMBL" id="BARS01047263">
    <property type="protein sequence ID" value="GAG38142.1"/>
    <property type="molecule type" value="Genomic_DNA"/>
</dbReference>
<evidence type="ECO:0000313" key="1">
    <source>
        <dbReference type="EMBL" id="GAG38142.1"/>
    </source>
</evidence>
<sequence length="42" mass="4721">DNDARLIIINESPTYLDLRAEVLLRGDVADILPLISQEVLDE</sequence>
<protein>
    <submittedName>
        <fullName evidence="1">Uncharacterized protein</fullName>
    </submittedName>
</protein>
<comment type="caution">
    <text evidence="1">The sequence shown here is derived from an EMBL/GenBank/DDBJ whole genome shotgun (WGS) entry which is preliminary data.</text>
</comment>
<dbReference type="AlphaFoldDB" id="X0XS25"/>
<organism evidence="1">
    <name type="scientific">marine sediment metagenome</name>
    <dbReference type="NCBI Taxonomy" id="412755"/>
    <lineage>
        <taxon>unclassified sequences</taxon>
        <taxon>metagenomes</taxon>
        <taxon>ecological metagenomes</taxon>
    </lineage>
</organism>
<gene>
    <name evidence="1" type="ORF">S01H1_71018</name>
</gene>
<reference evidence="1" key="1">
    <citation type="journal article" date="2014" name="Front. Microbiol.">
        <title>High frequency of phylogenetically diverse reductive dehalogenase-homologous genes in deep subseafloor sedimentary metagenomes.</title>
        <authorList>
            <person name="Kawai M."/>
            <person name="Futagami T."/>
            <person name="Toyoda A."/>
            <person name="Takaki Y."/>
            <person name="Nishi S."/>
            <person name="Hori S."/>
            <person name="Arai W."/>
            <person name="Tsubouchi T."/>
            <person name="Morono Y."/>
            <person name="Uchiyama I."/>
            <person name="Ito T."/>
            <person name="Fujiyama A."/>
            <person name="Inagaki F."/>
            <person name="Takami H."/>
        </authorList>
    </citation>
    <scope>NUCLEOTIDE SEQUENCE</scope>
    <source>
        <strain evidence="1">Expedition CK06-06</strain>
    </source>
</reference>